<organism evidence="2 3">
    <name type="scientific">Rhinocladiella mackenziei CBS 650.93</name>
    <dbReference type="NCBI Taxonomy" id="1442369"/>
    <lineage>
        <taxon>Eukaryota</taxon>
        <taxon>Fungi</taxon>
        <taxon>Dikarya</taxon>
        <taxon>Ascomycota</taxon>
        <taxon>Pezizomycotina</taxon>
        <taxon>Eurotiomycetes</taxon>
        <taxon>Chaetothyriomycetidae</taxon>
        <taxon>Chaetothyriales</taxon>
        <taxon>Herpotrichiellaceae</taxon>
        <taxon>Rhinocladiella</taxon>
    </lineage>
</organism>
<dbReference type="OrthoDB" id="61900at2759"/>
<accession>A0A0D2GUK3</accession>
<dbReference type="Proteomes" id="UP000053617">
    <property type="component" value="Unassembled WGS sequence"/>
</dbReference>
<evidence type="ECO:0000313" key="3">
    <source>
        <dbReference type="Proteomes" id="UP000053617"/>
    </source>
</evidence>
<sequence>MSTREVSETPAEWFTADPNEHCRSENILQQAFENAVALFSRDLTHDEAKREWIAKRASIHDVRSIAELARTRYEEAKCRRFKVQKWILELPARIIHYSPVLDTISQAHPEYAALAWGAMKFVLMSVLEHENYFSRIAKQLGLIGQALPRVELFAQLYPTPILREALSNLYAHIILFLQKAVSWYCKNAIGSSQNSGSNVARE</sequence>
<dbReference type="AlphaFoldDB" id="A0A0D2GUK3"/>
<protein>
    <recommendedName>
        <fullName evidence="1">DUF7708 domain-containing protein</fullName>
    </recommendedName>
</protein>
<feature type="domain" description="DUF7708" evidence="1">
    <location>
        <begin position="85"/>
        <end position="190"/>
    </location>
</feature>
<evidence type="ECO:0000259" key="1">
    <source>
        <dbReference type="Pfam" id="PF24809"/>
    </source>
</evidence>
<dbReference type="VEuPathDB" id="FungiDB:Z518_07912"/>
<dbReference type="HOGENOM" id="CLU_1355316_0_0_1"/>
<dbReference type="STRING" id="1442369.A0A0D2GUK3"/>
<gene>
    <name evidence="2" type="ORF">Z518_07912</name>
</gene>
<dbReference type="EMBL" id="KN847480">
    <property type="protein sequence ID" value="KIX01973.1"/>
    <property type="molecule type" value="Genomic_DNA"/>
</dbReference>
<dbReference type="GeneID" id="25295983"/>
<dbReference type="Pfam" id="PF24809">
    <property type="entry name" value="DUF7708"/>
    <property type="match status" value="1"/>
</dbReference>
<dbReference type="InterPro" id="IPR056125">
    <property type="entry name" value="DUF7708"/>
</dbReference>
<name>A0A0D2GUK3_9EURO</name>
<evidence type="ECO:0000313" key="2">
    <source>
        <dbReference type="EMBL" id="KIX01973.1"/>
    </source>
</evidence>
<reference evidence="2 3" key="1">
    <citation type="submission" date="2015-01" db="EMBL/GenBank/DDBJ databases">
        <title>The Genome Sequence of Rhinocladiella mackenzie CBS 650.93.</title>
        <authorList>
            <consortium name="The Broad Institute Genomics Platform"/>
            <person name="Cuomo C."/>
            <person name="de Hoog S."/>
            <person name="Gorbushina A."/>
            <person name="Stielow B."/>
            <person name="Teixiera M."/>
            <person name="Abouelleil A."/>
            <person name="Chapman S.B."/>
            <person name="Priest M."/>
            <person name="Young S.K."/>
            <person name="Wortman J."/>
            <person name="Nusbaum C."/>
            <person name="Birren B."/>
        </authorList>
    </citation>
    <scope>NUCLEOTIDE SEQUENCE [LARGE SCALE GENOMIC DNA]</scope>
    <source>
        <strain evidence="2 3">CBS 650.93</strain>
    </source>
</reference>
<dbReference type="RefSeq" id="XP_013269109.1">
    <property type="nucleotide sequence ID" value="XM_013413655.1"/>
</dbReference>
<keyword evidence="3" id="KW-1185">Reference proteome</keyword>
<proteinExistence type="predicted"/>